<reference evidence="7 8" key="1">
    <citation type="journal article" date="2011" name="PLoS ONE">
        <title>The entomopathogenic bacterial endosymbionts xenorhabdus and photorhabdus: convergent lifestyles from divergent genomes.</title>
        <authorList>
            <person name="Chaston J.M."/>
            <person name="Suen G."/>
            <person name="Tucker S.L."/>
            <person name="Andersen A.W."/>
            <person name="Bhasin A."/>
            <person name="Bode E."/>
            <person name="Bode H.B."/>
            <person name="Brachmann A.O."/>
            <person name="Cowles C.E."/>
            <person name="Cowles K.N."/>
            <person name="Darby C."/>
            <person name="de Leon L."/>
            <person name="Drace K."/>
            <person name="Du Z."/>
            <person name="Givaudan A."/>
            <person name="Herbert Tran E.E."/>
            <person name="Jewell K.A."/>
            <person name="Knack J.J."/>
            <person name="Krasomil-Osterfeld K.C."/>
            <person name="Kukor R."/>
            <person name="Lanois A."/>
            <person name="Latreille P."/>
            <person name="Leimgruber N.K."/>
            <person name="Lipke C.M."/>
            <person name="Liu R."/>
            <person name="Lu X."/>
            <person name="Martens E.C."/>
            <person name="Marri P.R."/>
            <person name="Medigue C."/>
            <person name="Menard M.L."/>
            <person name="Miller N.M."/>
            <person name="Morales-Soto N."/>
            <person name="Norton S."/>
            <person name="Ogier J.C."/>
            <person name="Orchard S.S."/>
            <person name="Park D."/>
            <person name="Park Y."/>
            <person name="Qurollo B.A."/>
            <person name="Sugar D.R."/>
            <person name="Richards G.R."/>
            <person name="Rouy Z."/>
            <person name="Slominski B."/>
            <person name="Slominski K."/>
            <person name="Snyder H."/>
            <person name="Tjaden B.C."/>
            <person name="van der Hoeven R."/>
            <person name="Welch R.D."/>
            <person name="Wheeler C."/>
            <person name="Xiang B."/>
            <person name="Barbazuk B."/>
            <person name="Gaudriault S."/>
            <person name="Goodner B."/>
            <person name="Slater S.C."/>
            <person name="Forst S."/>
            <person name="Goldman B.S."/>
            <person name="Goodrich-Blair H."/>
        </authorList>
    </citation>
    <scope>NUCLEOTIDE SEQUENCE [LARGE SCALE GENOMIC DNA]</scope>
    <source>
        <strain evidence="8">ATCC 19061 / DSM 3370 / CCUG 14189 / LMG 1036 / NCIMB 9965 / AN6</strain>
    </source>
</reference>
<name>D3VAL6_XENNA</name>
<feature type="binding site" evidence="6">
    <location>
        <position position="293"/>
    </location>
    <ligand>
        <name>Fe cation</name>
        <dbReference type="ChEBI" id="CHEBI:24875"/>
    </ligand>
</feature>
<keyword evidence="3" id="KW-0223">Dioxygenase</keyword>
<evidence type="ECO:0000256" key="4">
    <source>
        <dbReference type="ARBA" id="ARBA00023002"/>
    </source>
</evidence>
<dbReference type="HOGENOM" id="CLU_811207_0_0_6"/>
<dbReference type="GO" id="GO:0005506">
    <property type="term" value="F:iron ion binding"/>
    <property type="evidence" value="ECO:0007669"/>
    <property type="project" value="InterPro"/>
</dbReference>
<keyword evidence="2 6" id="KW-0479">Metal-binding</keyword>
<keyword evidence="8" id="KW-1185">Reference proteome</keyword>
<evidence type="ECO:0000256" key="5">
    <source>
        <dbReference type="ARBA" id="ARBA00023004"/>
    </source>
</evidence>
<accession>D3VAL6</accession>
<keyword evidence="4" id="KW-0560">Oxidoreductase</keyword>
<dbReference type="EMBL" id="FN667742">
    <property type="protein sequence ID" value="CBJ89452.1"/>
    <property type="molecule type" value="Genomic_DNA"/>
</dbReference>
<dbReference type="Gene3D" id="3.60.130.10">
    <property type="entry name" value="Clavaminate synthase-like"/>
    <property type="match status" value="1"/>
</dbReference>
<dbReference type="KEGG" id="xne:XNC1_1389"/>
<dbReference type="Pfam" id="PF08943">
    <property type="entry name" value="CsiD"/>
    <property type="match status" value="1"/>
</dbReference>
<dbReference type="GO" id="GO:0016706">
    <property type="term" value="F:2-oxoglutarate-dependent dioxygenase activity"/>
    <property type="evidence" value="ECO:0007669"/>
    <property type="project" value="UniProtKB-ARBA"/>
</dbReference>
<evidence type="ECO:0000256" key="2">
    <source>
        <dbReference type="ARBA" id="ARBA00022723"/>
    </source>
</evidence>
<dbReference type="GO" id="GO:0050498">
    <property type="term" value="F:oxidoreductase activity, acting on paired donors, with incorporation or reduction of molecular oxygen, with 2-oxoglutarate as one donor, and the other dehydrogenated"/>
    <property type="evidence" value="ECO:0007669"/>
    <property type="project" value="InterPro"/>
</dbReference>
<dbReference type="PIRSF" id="PIRSF019543">
    <property type="entry name" value="Clavaminate_syn"/>
    <property type="match status" value="1"/>
</dbReference>
<proteinExistence type="inferred from homology"/>
<dbReference type="AlphaFoldDB" id="D3VAL6"/>
<dbReference type="STRING" id="406817.XNC1_1389"/>
<dbReference type="SUPFAM" id="SSF51197">
    <property type="entry name" value="Clavaminate synthase-like"/>
    <property type="match status" value="1"/>
</dbReference>
<keyword evidence="5 6" id="KW-0408">Iron</keyword>
<dbReference type="InterPro" id="IPR015038">
    <property type="entry name" value="GlaH"/>
</dbReference>
<evidence type="ECO:0000313" key="8">
    <source>
        <dbReference type="Proteomes" id="UP000008075"/>
    </source>
</evidence>
<evidence type="ECO:0000256" key="3">
    <source>
        <dbReference type="ARBA" id="ARBA00022964"/>
    </source>
</evidence>
<sequence>MQTSIINEFILSDRESSSLWDVIQKIPESYDQEKNPIELEFLASDAIKNTLDSKTLSKIKAFKENKAESFLLLRNFIAIKNLPPTPTNDVSPDNKGWRTPAAALLGVLRLTGHSARSFSDEMNGRLCHMVMPAKNDEKSYLRSTKKLGFHTEVVNGYFIEEDPYYGQPVSPEIFGLIGLRNPDRVATTLLRLEYILEELDQDTIEELMKPNFFAQSQSSFDREISIENVPVLKINKDGIIYIRYSHSKLIAKEEKSRLALLALSNAINNSSKVEFISLNPGDILIINNRICLHGRSSLTDTAQFNGFDRWLLRLYGYAITTIPILKTQSECKHIMMVEQQ</sequence>
<evidence type="ECO:0000313" key="7">
    <source>
        <dbReference type="EMBL" id="CBJ89452.1"/>
    </source>
</evidence>
<evidence type="ECO:0000256" key="1">
    <source>
        <dbReference type="ARBA" id="ARBA00008425"/>
    </source>
</evidence>
<dbReference type="InterPro" id="IPR014503">
    <property type="entry name" value="Clavaminate_syn-like"/>
</dbReference>
<organism evidence="7 8">
    <name type="scientific">Xenorhabdus nematophila (strain ATCC 19061 / DSM 3370 / CCUG 14189 / LMG 1036 / NCIMB 9965 / AN6)</name>
    <dbReference type="NCBI Taxonomy" id="406817"/>
    <lineage>
        <taxon>Bacteria</taxon>
        <taxon>Pseudomonadati</taxon>
        <taxon>Pseudomonadota</taxon>
        <taxon>Gammaproteobacteria</taxon>
        <taxon>Enterobacterales</taxon>
        <taxon>Morganellaceae</taxon>
        <taxon>Xenorhabdus</taxon>
    </lineage>
</organism>
<dbReference type="GeneID" id="24903347"/>
<evidence type="ECO:0000256" key="6">
    <source>
        <dbReference type="PIRSR" id="PIRSR019543-2"/>
    </source>
</evidence>
<comment type="similarity">
    <text evidence="1">Belongs to the clavaminate synthase family.</text>
</comment>
<evidence type="ECO:0008006" key="9">
    <source>
        <dbReference type="Google" id="ProtNLM"/>
    </source>
</evidence>
<gene>
    <name evidence="7" type="ordered locus">XNC1_1389</name>
</gene>
<protein>
    <recommendedName>
        <fullName evidence="9">TauD/TfdA-like domain-containing protein</fullName>
    </recommendedName>
</protein>
<dbReference type="InterPro" id="IPR042098">
    <property type="entry name" value="TauD-like_sf"/>
</dbReference>
<dbReference type="Proteomes" id="UP000008075">
    <property type="component" value="Chromosome"/>
</dbReference>
<dbReference type="eggNOG" id="COG2175">
    <property type="taxonomic scope" value="Bacteria"/>
</dbReference>
<dbReference type="RefSeq" id="WP_013183821.1">
    <property type="nucleotide sequence ID" value="NC_014228.1"/>
</dbReference>